<sequence length="51" mass="5933">MENRLTFLRPNPACIRWKNRAEFEFPAAKFRVFPKPKKAPSPVCPTKEEAS</sequence>
<gene>
    <name evidence="1" type="ORF">J21TS3_29640</name>
</gene>
<dbReference type="Proteomes" id="UP000680638">
    <property type="component" value="Unassembled WGS sequence"/>
</dbReference>
<dbReference type="EMBL" id="BORW01000014">
    <property type="protein sequence ID" value="GIO68143.1"/>
    <property type="molecule type" value="Genomic_DNA"/>
</dbReference>
<name>A0ABQ4LYC7_9BACL</name>
<keyword evidence="2" id="KW-1185">Reference proteome</keyword>
<evidence type="ECO:0000313" key="1">
    <source>
        <dbReference type="EMBL" id="GIO68143.1"/>
    </source>
</evidence>
<proteinExistence type="predicted"/>
<evidence type="ECO:0000313" key="2">
    <source>
        <dbReference type="Proteomes" id="UP000680638"/>
    </source>
</evidence>
<accession>A0ABQ4LYC7</accession>
<protein>
    <submittedName>
        <fullName evidence="1">Uncharacterized protein</fullName>
    </submittedName>
</protein>
<reference evidence="1 2" key="1">
    <citation type="submission" date="2021-03" db="EMBL/GenBank/DDBJ databases">
        <title>Antimicrobial resistance genes in bacteria isolated from Japanese honey, and their potential for conferring macrolide and lincosamide resistance in the American foulbrood pathogen Paenibacillus larvae.</title>
        <authorList>
            <person name="Okamoto M."/>
            <person name="Kumagai M."/>
            <person name="Kanamori H."/>
            <person name="Takamatsu D."/>
        </authorList>
    </citation>
    <scope>NUCLEOTIDE SEQUENCE [LARGE SCALE GENOMIC DNA]</scope>
    <source>
        <strain evidence="1 2">J21TS3</strain>
    </source>
</reference>
<organism evidence="1 2">
    <name type="scientific">Paenibacillus cookii</name>
    <dbReference type="NCBI Taxonomy" id="157839"/>
    <lineage>
        <taxon>Bacteria</taxon>
        <taxon>Bacillati</taxon>
        <taxon>Bacillota</taxon>
        <taxon>Bacilli</taxon>
        <taxon>Bacillales</taxon>
        <taxon>Paenibacillaceae</taxon>
        <taxon>Paenibacillus</taxon>
    </lineage>
</organism>
<comment type="caution">
    <text evidence="1">The sequence shown here is derived from an EMBL/GenBank/DDBJ whole genome shotgun (WGS) entry which is preliminary data.</text>
</comment>